<sequence>MYQLSKGKKIFLAICITLPFLIYCVYYYSIMIKNAPYKFTEFESFSFQFGPRGSLQNTYDSKTGNYQYVDSKDSVVRTKLHLSNDDLLYLHRKAAMQGFWDFPKDETGDSVKAGLQPLRYIIEFTYKRKSKRVVFDQNYVGDPKLIDANKQMIKEIDLVMGQAEGRQKK</sequence>
<comment type="caution">
    <text evidence="2">The sequence shown here is derived from an EMBL/GenBank/DDBJ whole genome shotgun (WGS) entry which is preliminary data.</text>
</comment>
<dbReference type="OrthoDB" id="795346at2"/>
<keyword evidence="1" id="KW-0472">Membrane</keyword>
<dbReference type="Proteomes" id="UP000242687">
    <property type="component" value="Unassembled WGS sequence"/>
</dbReference>
<keyword evidence="1" id="KW-0812">Transmembrane</keyword>
<reference evidence="2 3" key="1">
    <citation type="submission" date="2017-11" db="EMBL/GenBank/DDBJ databases">
        <title>Genomic Encyclopedia of Archaeal and Bacterial Type Strains, Phase II (KMG-II): From Individual Species to Whole Genera.</title>
        <authorList>
            <person name="Goeker M."/>
        </authorList>
    </citation>
    <scope>NUCLEOTIDE SEQUENCE [LARGE SCALE GENOMIC DNA]</scope>
    <source>
        <strain evidence="2 3">DSM 28175</strain>
    </source>
</reference>
<evidence type="ECO:0000313" key="2">
    <source>
        <dbReference type="EMBL" id="PJJ84814.1"/>
    </source>
</evidence>
<evidence type="ECO:0000256" key="1">
    <source>
        <dbReference type="SAM" id="Phobius"/>
    </source>
</evidence>
<dbReference type="EMBL" id="PGFJ01000001">
    <property type="protein sequence ID" value="PJJ84814.1"/>
    <property type="molecule type" value="Genomic_DNA"/>
</dbReference>
<organism evidence="2 3">
    <name type="scientific">Mucilaginibacter auburnensis</name>
    <dbReference type="NCBI Taxonomy" id="1457233"/>
    <lineage>
        <taxon>Bacteria</taxon>
        <taxon>Pseudomonadati</taxon>
        <taxon>Bacteroidota</taxon>
        <taxon>Sphingobacteriia</taxon>
        <taxon>Sphingobacteriales</taxon>
        <taxon>Sphingobacteriaceae</taxon>
        <taxon>Mucilaginibacter</taxon>
    </lineage>
</organism>
<dbReference type="AlphaFoldDB" id="A0A2H9VVG3"/>
<keyword evidence="1" id="KW-1133">Transmembrane helix</keyword>
<name>A0A2H9VVG3_9SPHI</name>
<evidence type="ECO:0000313" key="3">
    <source>
        <dbReference type="Proteomes" id="UP000242687"/>
    </source>
</evidence>
<protein>
    <submittedName>
        <fullName evidence="2">Uncharacterized protein</fullName>
    </submittedName>
</protein>
<gene>
    <name evidence="2" type="ORF">CLV57_1836</name>
</gene>
<feature type="transmembrane region" description="Helical" evidence="1">
    <location>
        <begin position="10"/>
        <end position="28"/>
    </location>
</feature>
<proteinExistence type="predicted"/>
<accession>A0A2H9VVG3</accession>
<keyword evidence="3" id="KW-1185">Reference proteome</keyword>